<dbReference type="Pfam" id="PF01315">
    <property type="entry name" value="Ald_Xan_dh_C"/>
    <property type="match status" value="1"/>
</dbReference>
<dbReference type="AlphaFoldDB" id="A0A345ZYF7"/>
<dbReference type="PANTHER" id="PTHR11908:SF132">
    <property type="entry name" value="ALDEHYDE OXIDASE 1-RELATED"/>
    <property type="match status" value="1"/>
</dbReference>
<evidence type="ECO:0000256" key="2">
    <source>
        <dbReference type="ARBA" id="ARBA00023002"/>
    </source>
</evidence>
<reference evidence="4 5" key="1">
    <citation type="submission" date="2018-07" db="EMBL/GenBank/DDBJ databases">
        <authorList>
            <person name="Quirk P.G."/>
            <person name="Krulwich T.A."/>
        </authorList>
    </citation>
    <scope>NUCLEOTIDE SEQUENCE [LARGE SCALE GENOMIC DNA]</scope>
    <source>
        <strain evidence="4 5">CC-BB4</strain>
    </source>
</reference>
<dbReference type="Pfam" id="PF20256">
    <property type="entry name" value="MoCoBD_2"/>
    <property type="match status" value="1"/>
</dbReference>
<dbReference type="InterPro" id="IPR016208">
    <property type="entry name" value="Ald_Oxase/xanthine_DH-like"/>
</dbReference>
<proteinExistence type="predicted"/>
<name>A0A345ZYF7_9HYPH</name>
<organism evidence="4 5">
    <name type="scientific">Pseudolabrys taiwanensis</name>
    <dbReference type="NCBI Taxonomy" id="331696"/>
    <lineage>
        <taxon>Bacteria</taxon>
        <taxon>Pseudomonadati</taxon>
        <taxon>Pseudomonadota</taxon>
        <taxon>Alphaproteobacteria</taxon>
        <taxon>Hyphomicrobiales</taxon>
        <taxon>Xanthobacteraceae</taxon>
        <taxon>Pseudolabrys</taxon>
    </lineage>
</organism>
<dbReference type="SUPFAM" id="SSF54665">
    <property type="entry name" value="CO dehydrogenase molybdoprotein N-domain-like"/>
    <property type="match status" value="1"/>
</dbReference>
<protein>
    <submittedName>
        <fullName evidence="4">Xanthine dehydrogenase family protein molybdopterin-binding subunit</fullName>
    </submittedName>
</protein>
<dbReference type="SMART" id="SM01008">
    <property type="entry name" value="Ald_Xan_dh_C"/>
    <property type="match status" value="1"/>
</dbReference>
<evidence type="ECO:0000256" key="1">
    <source>
        <dbReference type="ARBA" id="ARBA00022505"/>
    </source>
</evidence>
<evidence type="ECO:0000313" key="4">
    <source>
        <dbReference type="EMBL" id="AXK81954.1"/>
    </source>
</evidence>
<sequence length="781" mass="82731">MTATTSRRSKNEPRVEDDALVRGAGRFTDDPRLPNQVYGAFVRSPHAHARILKVDTEAARKAKKVLAVLTAADMKAAGVASVSRHPPVPGRGGATMALPFRPSLAGDKVLHVGEPVALVVAETAAAAQDAVDLVVVEYEELPAVVDLATAMKGETQIHADVPGNLVVDWPGTLGEAGQQNEVADIIAKAPHVAKVRVTNQRMVVAAMETRGATGVYDKATDSYTLHACSQSADALRAQVAPAMGVPNDKMRVITEDVGGAFGMKTPVYPEYPALLVAARQLGRPVHWQATRSESFVTDTQARDTITEAELALDESGKFLALRMRHLCNQGAYVSNAGVRLNTNNFACCLPAMYLIPKIDASAACYFSNTLPIGPYRGAGRPEANYALEKVVEEAARITGIDKIKLRKKNFIPKSKMPYKTAVGTVYDSGDFPGLFEKALTVADYANFAKRKRESAKRKKYRGIGISCMLEHAGSLPLEEASATFTDGDTIVLGCNVQSTGQSHATVFGRLLAGKLGIDPKHIRHKHGDTALGLTGFASVGSRSAMCAGNAIVHVADVVIAKGKKVASALLEASESDIQFGDGMFTVVGTDRKISLFDVARRAKEIGGKGDIPATLDTKDKAETPLTYPNGCHIAEVEIDPDTGHMDIVTYTAVDDPGNVLDEIVVEGQVQGSLAQGLGQALIENAVYDADSGQLITGSFMDYGMPHAEIMPIEFRDAIYAVPATTNPLGVKGSGEAGTTAAIAAVMNAVADAIPNGAANYMEMPATPSKIWEACQKAAQAK</sequence>
<dbReference type="InterPro" id="IPR046867">
    <property type="entry name" value="AldOxase/xan_DH_MoCoBD2"/>
</dbReference>
<dbReference type="InterPro" id="IPR037165">
    <property type="entry name" value="AldOxase/xan_DH_Mopterin-bd_sf"/>
</dbReference>
<dbReference type="Gene3D" id="3.90.1170.50">
    <property type="entry name" value="Aldehyde oxidase/xanthine dehydrogenase, a/b hammerhead"/>
    <property type="match status" value="1"/>
</dbReference>
<keyword evidence="1" id="KW-0500">Molybdenum</keyword>
<evidence type="ECO:0000259" key="3">
    <source>
        <dbReference type="SMART" id="SM01008"/>
    </source>
</evidence>
<feature type="domain" description="Aldehyde oxidase/xanthine dehydrogenase a/b hammerhead" evidence="3">
    <location>
        <begin position="22"/>
        <end position="142"/>
    </location>
</feature>
<dbReference type="InterPro" id="IPR008274">
    <property type="entry name" value="AldOxase/xan_DH_MoCoBD1"/>
</dbReference>
<dbReference type="Proteomes" id="UP000254889">
    <property type="component" value="Chromosome"/>
</dbReference>
<evidence type="ECO:0000313" key="5">
    <source>
        <dbReference type="Proteomes" id="UP000254889"/>
    </source>
</evidence>
<dbReference type="SUPFAM" id="SSF56003">
    <property type="entry name" value="Molybdenum cofactor-binding domain"/>
    <property type="match status" value="1"/>
</dbReference>
<dbReference type="Gene3D" id="3.30.365.10">
    <property type="entry name" value="Aldehyde oxidase/xanthine dehydrogenase, molybdopterin binding domain"/>
    <property type="match status" value="4"/>
</dbReference>
<gene>
    <name evidence="4" type="ORF">DW352_16330</name>
</gene>
<dbReference type="InterPro" id="IPR000674">
    <property type="entry name" value="Ald_Oxase/Xan_DH_a/b"/>
</dbReference>
<dbReference type="PANTHER" id="PTHR11908">
    <property type="entry name" value="XANTHINE DEHYDROGENASE"/>
    <property type="match status" value="1"/>
</dbReference>
<dbReference type="OrthoDB" id="9763985at2"/>
<keyword evidence="2" id="KW-0560">Oxidoreductase</keyword>
<keyword evidence="5" id="KW-1185">Reference proteome</keyword>
<accession>A0A345ZYF7</accession>
<dbReference type="RefSeq" id="WP_115692333.1">
    <property type="nucleotide sequence ID" value="NZ_CP031417.1"/>
</dbReference>
<dbReference type="KEGG" id="ptaw:DW352_16330"/>
<dbReference type="InterPro" id="IPR036856">
    <property type="entry name" value="Ald_Oxase/Xan_DH_a/b_sf"/>
</dbReference>
<dbReference type="EMBL" id="CP031417">
    <property type="protein sequence ID" value="AXK81954.1"/>
    <property type="molecule type" value="Genomic_DNA"/>
</dbReference>
<dbReference type="GO" id="GO:0016491">
    <property type="term" value="F:oxidoreductase activity"/>
    <property type="evidence" value="ECO:0007669"/>
    <property type="project" value="UniProtKB-KW"/>
</dbReference>
<dbReference type="GO" id="GO:0005506">
    <property type="term" value="F:iron ion binding"/>
    <property type="evidence" value="ECO:0007669"/>
    <property type="project" value="InterPro"/>
</dbReference>
<dbReference type="Pfam" id="PF02738">
    <property type="entry name" value="MoCoBD_1"/>
    <property type="match status" value="1"/>
</dbReference>